<accession>A0A519BJ73</accession>
<dbReference type="Proteomes" id="UP000316562">
    <property type="component" value="Unassembled WGS sequence"/>
</dbReference>
<evidence type="ECO:0000259" key="3">
    <source>
        <dbReference type="Pfam" id="PF00148"/>
    </source>
</evidence>
<proteinExistence type="inferred from homology"/>
<reference evidence="4 5" key="1">
    <citation type="journal article" date="2019" name="ISME J.">
        <title>Insights into ecological role of a new deltaproteobacterial order Candidatus Acidulodesulfobacterales by metagenomics and metatranscriptomics.</title>
        <authorList>
            <person name="Tan S."/>
            <person name="Liu J."/>
            <person name="Fang Y."/>
            <person name="Hedlund B.P."/>
            <person name="Lian Z.H."/>
            <person name="Huang L.Y."/>
            <person name="Li J.T."/>
            <person name="Huang L.N."/>
            <person name="Li W.J."/>
            <person name="Jiang H.C."/>
            <person name="Dong H.L."/>
            <person name="Shu W.S."/>
        </authorList>
    </citation>
    <scope>NUCLEOTIDE SEQUENCE [LARGE SCALE GENOMIC DNA]</scope>
    <source>
        <strain evidence="4">AP2</strain>
    </source>
</reference>
<sequence length="477" mass="52775">MENIKNIEINPLKTSSSLGAVIVFLGIKNAVVLMHGSQGCASFDKVTLTKHYRENIPVYTTALNELGAILGGSSYLKAGVKNIADKINPAFIGITSTGLSEVNGEDIHATFNELKKELKESGDYDNLSLAYVSTPDYDGNFEEGYKNAILSLLQTFCIDDRENLAGAYNNETIDKNNIRNISDYKNNDKNKDNGAKDKDIKNIRANVFCPFSFTAMDFLELRDLLEDFGITPVMIPDLGTSMDGHLDENGYLQTTSGGTDIEDLKKAGLNNLNIIIGSSLKSLIAPVKKITGLNTYYFSNVSGLKNTDLFFKFLEEISLRKTPERYKRQKRQLMDAYLDTHFYFLGKNIAIAEGIDILDSFSEVLSEVGANIKIGVTTSKAYENLKNRFEILTEGDIDLFGELIENDGNGIDLVISNSNAGYTAEKIGVPILKAGFPLIDRIGHNFKHYILYKGSANLVYEAANLLMSVNEKLMEEV</sequence>
<feature type="domain" description="Nitrogenase/oxidoreductase component 1" evidence="3">
    <location>
        <begin position="18"/>
        <end position="466"/>
    </location>
</feature>
<dbReference type="PANTHER" id="PTHR33712">
    <property type="entry name" value="LIGHT-INDEPENDENT PROTOCHLOROPHYLLIDE REDUCTASE SUBUNIT B"/>
    <property type="match status" value="1"/>
</dbReference>
<keyword evidence="1 2" id="KW-0535">Nitrogen fixation</keyword>
<evidence type="ECO:0000313" key="5">
    <source>
        <dbReference type="Proteomes" id="UP000316562"/>
    </source>
</evidence>
<dbReference type="InterPro" id="IPR000510">
    <property type="entry name" value="Nase/OxRdtase_comp1"/>
</dbReference>
<protein>
    <submittedName>
        <fullName evidence="4">Nitrogenase iron-molybdenum cofactor biosynthesis protein NifN</fullName>
    </submittedName>
</protein>
<evidence type="ECO:0000313" key="4">
    <source>
        <dbReference type="EMBL" id="RZD17314.1"/>
    </source>
</evidence>
<comment type="similarity">
    <text evidence="2">Belongs to the NifD/NifK/NifE/NifN family.</text>
</comment>
<comment type="caution">
    <text evidence="4">The sequence shown here is derived from an EMBL/GenBank/DDBJ whole genome shotgun (WGS) entry which is preliminary data.</text>
</comment>
<dbReference type="Gene3D" id="3.40.50.1980">
    <property type="entry name" value="Nitrogenase molybdenum iron protein domain"/>
    <property type="match status" value="3"/>
</dbReference>
<organism evidence="4 5">
    <name type="scientific">Acididesulfobacter guangdongensis</name>
    <dbReference type="NCBI Taxonomy" id="2597225"/>
    <lineage>
        <taxon>Bacteria</taxon>
        <taxon>Deltaproteobacteria</taxon>
        <taxon>Candidatus Acidulodesulfobacterales</taxon>
        <taxon>Candidatus Acididesulfobacter</taxon>
    </lineage>
</organism>
<name>A0A519BJ73_ACIG2</name>
<dbReference type="EMBL" id="SGBC01000001">
    <property type="protein sequence ID" value="RZD17314.1"/>
    <property type="molecule type" value="Genomic_DNA"/>
</dbReference>
<evidence type="ECO:0000256" key="2">
    <source>
        <dbReference type="RuleBase" id="RU004021"/>
    </source>
</evidence>
<dbReference type="AlphaFoldDB" id="A0A519BJ73"/>
<dbReference type="GO" id="GO:0016163">
    <property type="term" value="F:nitrogenase activity"/>
    <property type="evidence" value="ECO:0007669"/>
    <property type="project" value="InterPro"/>
</dbReference>
<gene>
    <name evidence="4" type="primary">nifN</name>
    <name evidence="4" type="ORF">EVJ46_03540</name>
</gene>
<evidence type="ECO:0000256" key="1">
    <source>
        <dbReference type="ARBA" id="ARBA00023231"/>
    </source>
</evidence>
<dbReference type="SUPFAM" id="SSF53807">
    <property type="entry name" value="Helical backbone' metal receptor"/>
    <property type="match status" value="1"/>
</dbReference>
<dbReference type="PROSITE" id="PS00699">
    <property type="entry name" value="NITROGENASE_1_1"/>
    <property type="match status" value="1"/>
</dbReference>
<dbReference type="Gene3D" id="6.10.250.1090">
    <property type="match status" value="1"/>
</dbReference>
<dbReference type="InterPro" id="IPR000318">
    <property type="entry name" value="Nase_comp1_CS"/>
</dbReference>
<dbReference type="PANTHER" id="PTHR33712:SF7">
    <property type="entry name" value="LIGHT-INDEPENDENT PROTOCHLOROPHYLLIDE REDUCTASE SUBUNIT B"/>
    <property type="match status" value="1"/>
</dbReference>
<dbReference type="Pfam" id="PF00148">
    <property type="entry name" value="Oxidored_nitro"/>
    <property type="match status" value="1"/>
</dbReference>
<dbReference type="InterPro" id="IPR050152">
    <property type="entry name" value="ChlB/BchB/BchZ"/>
</dbReference>